<keyword evidence="1" id="KW-0695">RNA-directed DNA polymerase</keyword>
<gene>
    <name evidence="1" type="ORF">FWK35_00008991</name>
</gene>
<sequence>MTFAEVFEKNKFQATILRGYIGTAVIQLDYKTECLKFAISFFMYQLIKKDVLAGLPALNRDINHRSAFSKISRIIKIYFESLLNKTPPTLLPKEIDMLYSTAKPYIETLIKQIVNNIIKKLRNNKHSKRILGSGIIKKWKRID</sequence>
<keyword evidence="1" id="KW-0548">Nucleotidyltransferase</keyword>
<protein>
    <submittedName>
        <fullName evidence="1">Reverse transcriptase domain-containing protein</fullName>
    </submittedName>
</protein>
<comment type="caution">
    <text evidence="1">The sequence shown here is derived from an EMBL/GenBank/DDBJ whole genome shotgun (WGS) entry which is preliminary data.</text>
</comment>
<dbReference type="Proteomes" id="UP000478052">
    <property type="component" value="Unassembled WGS sequence"/>
</dbReference>
<evidence type="ECO:0000313" key="2">
    <source>
        <dbReference type="Proteomes" id="UP000478052"/>
    </source>
</evidence>
<evidence type="ECO:0000313" key="1">
    <source>
        <dbReference type="EMBL" id="KAF0770099.1"/>
    </source>
</evidence>
<keyword evidence="2" id="KW-1185">Reference proteome</keyword>
<keyword evidence="1" id="KW-0808">Transferase</keyword>
<dbReference type="EMBL" id="VUJU01000486">
    <property type="protein sequence ID" value="KAF0770099.1"/>
    <property type="molecule type" value="Genomic_DNA"/>
</dbReference>
<name>A0A6G0ZGZ3_APHCR</name>
<dbReference type="AlphaFoldDB" id="A0A6G0ZGZ3"/>
<proteinExistence type="predicted"/>
<accession>A0A6G0ZGZ3</accession>
<reference evidence="1 2" key="1">
    <citation type="submission" date="2019-08" db="EMBL/GenBank/DDBJ databases">
        <title>Whole genome of Aphis craccivora.</title>
        <authorList>
            <person name="Voronova N.V."/>
            <person name="Shulinski R.S."/>
            <person name="Bandarenka Y.V."/>
            <person name="Zhorov D.G."/>
            <person name="Warner D."/>
        </authorList>
    </citation>
    <scope>NUCLEOTIDE SEQUENCE [LARGE SCALE GENOMIC DNA]</scope>
    <source>
        <strain evidence="1">180601</strain>
        <tissue evidence="1">Whole Body</tissue>
    </source>
</reference>
<organism evidence="1 2">
    <name type="scientific">Aphis craccivora</name>
    <name type="common">Cowpea aphid</name>
    <dbReference type="NCBI Taxonomy" id="307492"/>
    <lineage>
        <taxon>Eukaryota</taxon>
        <taxon>Metazoa</taxon>
        <taxon>Ecdysozoa</taxon>
        <taxon>Arthropoda</taxon>
        <taxon>Hexapoda</taxon>
        <taxon>Insecta</taxon>
        <taxon>Pterygota</taxon>
        <taxon>Neoptera</taxon>
        <taxon>Paraneoptera</taxon>
        <taxon>Hemiptera</taxon>
        <taxon>Sternorrhyncha</taxon>
        <taxon>Aphidomorpha</taxon>
        <taxon>Aphidoidea</taxon>
        <taxon>Aphididae</taxon>
        <taxon>Aphidini</taxon>
        <taxon>Aphis</taxon>
        <taxon>Aphis</taxon>
    </lineage>
</organism>
<dbReference type="GO" id="GO:0003964">
    <property type="term" value="F:RNA-directed DNA polymerase activity"/>
    <property type="evidence" value="ECO:0007669"/>
    <property type="project" value="UniProtKB-KW"/>
</dbReference>